<dbReference type="PANTHER" id="PTHR42905">
    <property type="entry name" value="PHOSPHOENOLPYRUVATE CARBOXYLASE"/>
    <property type="match status" value="1"/>
</dbReference>
<protein>
    <submittedName>
        <fullName evidence="1">Isocitrate lyase/phosphoenolpyruvate mutase family protein</fullName>
    </submittedName>
</protein>
<gene>
    <name evidence="1" type="ORF">FH607_007735</name>
</gene>
<comment type="caution">
    <text evidence="1">The sequence shown here is derived from an EMBL/GenBank/DDBJ whole genome shotgun (WGS) entry which is preliminary data.</text>
</comment>
<dbReference type="Proteomes" id="UP000314251">
    <property type="component" value="Unassembled WGS sequence"/>
</dbReference>
<dbReference type="InterPro" id="IPR040442">
    <property type="entry name" value="Pyrv_kinase-like_dom_sf"/>
</dbReference>
<dbReference type="CDD" id="cd00377">
    <property type="entry name" value="ICL_PEPM"/>
    <property type="match status" value="1"/>
</dbReference>
<dbReference type="RefSeq" id="WP_139666876.1">
    <property type="nucleotide sequence ID" value="NZ_VDLY02000004.1"/>
</dbReference>
<dbReference type="InterPro" id="IPR015813">
    <property type="entry name" value="Pyrv/PenolPyrv_kinase-like_dom"/>
</dbReference>
<evidence type="ECO:0000313" key="2">
    <source>
        <dbReference type="Proteomes" id="UP000314251"/>
    </source>
</evidence>
<dbReference type="Pfam" id="PF13714">
    <property type="entry name" value="PEP_mutase"/>
    <property type="match status" value="1"/>
</dbReference>
<dbReference type="AlphaFoldDB" id="A0A5N6AI83"/>
<dbReference type="Gene3D" id="3.20.20.60">
    <property type="entry name" value="Phosphoenolpyruvate-binding domains"/>
    <property type="match status" value="1"/>
</dbReference>
<evidence type="ECO:0000313" key="1">
    <source>
        <dbReference type="EMBL" id="KAB8167862.1"/>
    </source>
</evidence>
<proteinExistence type="predicted"/>
<dbReference type="GO" id="GO:0016829">
    <property type="term" value="F:lyase activity"/>
    <property type="evidence" value="ECO:0007669"/>
    <property type="project" value="UniProtKB-KW"/>
</dbReference>
<dbReference type="InterPro" id="IPR039556">
    <property type="entry name" value="ICL/PEPM"/>
</dbReference>
<dbReference type="OrthoDB" id="9780430at2"/>
<organism evidence="1 2">
    <name type="scientific">Streptomyces mimosae</name>
    <dbReference type="NCBI Taxonomy" id="2586635"/>
    <lineage>
        <taxon>Bacteria</taxon>
        <taxon>Bacillati</taxon>
        <taxon>Actinomycetota</taxon>
        <taxon>Actinomycetes</taxon>
        <taxon>Kitasatosporales</taxon>
        <taxon>Streptomycetaceae</taxon>
        <taxon>Streptomyces</taxon>
    </lineage>
</organism>
<dbReference type="PANTHER" id="PTHR42905:SF16">
    <property type="entry name" value="CARBOXYPHOSPHONOENOLPYRUVATE PHOSPHONOMUTASE-LIKE PROTEIN (AFU_ORTHOLOGUE AFUA_5G07230)"/>
    <property type="match status" value="1"/>
</dbReference>
<reference evidence="1" key="1">
    <citation type="submission" date="2019-10" db="EMBL/GenBank/DDBJ databases">
        <title>Nonomuraea sp. nov., isolated from Phyllanthus amarus.</title>
        <authorList>
            <person name="Klykleung N."/>
            <person name="Tanasupawat S."/>
        </authorList>
    </citation>
    <scope>NUCLEOTIDE SEQUENCE [LARGE SCALE GENOMIC DNA]</scope>
    <source>
        <strain evidence="1">3MP-10</strain>
    </source>
</reference>
<dbReference type="SUPFAM" id="SSF51621">
    <property type="entry name" value="Phosphoenolpyruvate/pyruvate domain"/>
    <property type="match status" value="1"/>
</dbReference>
<keyword evidence="1" id="KW-0456">Lyase</keyword>
<accession>A0A5N6AI83</accession>
<dbReference type="EMBL" id="VDLY02000004">
    <property type="protein sequence ID" value="KAB8167862.1"/>
    <property type="molecule type" value="Genomic_DNA"/>
</dbReference>
<sequence>MNEPHPHAPHPTDLATRARLLHTLHRGARPLLLANAWDALSARLAARAGAAAIATTSSGVAWSLGAPDGDRLARADAVALVARVASAVELPVTADIESGFAPDAAGVGETVAEVLAAGAVGVNLEDSSHGGPQPLRPAGEQAERLAAARAAAEAAAVPLFLNARVDVFLRHRGAATALVDEALARGRAYLAAGADGVFVPGVTDPELVRTLADGLDAPLNVLAGPGAPDVAALTAAGAARISLGSAIAQAAYGLAARATEEFLAAGTYGALTGALDYGGLNSLMSEAVAPGGSGDAAV</sequence>
<name>A0A5N6AI83_9ACTN</name>
<keyword evidence="2" id="KW-1185">Reference proteome</keyword>